<comment type="caution">
    <text evidence="5">The sequence shown here is derived from an EMBL/GenBank/DDBJ whole genome shotgun (WGS) entry which is preliminary data.</text>
</comment>
<dbReference type="Gene3D" id="3.40.50.1820">
    <property type="entry name" value="alpha/beta hydrolase"/>
    <property type="match status" value="1"/>
</dbReference>
<dbReference type="RefSeq" id="WP_229686930.1">
    <property type="nucleotide sequence ID" value="NZ_BMMK01000069.1"/>
</dbReference>
<dbReference type="GO" id="GO:0016787">
    <property type="term" value="F:hydrolase activity"/>
    <property type="evidence" value="ECO:0007669"/>
    <property type="project" value="UniProtKB-KW"/>
</dbReference>
<dbReference type="InterPro" id="IPR029058">
    <property type="entry name" value="AB_hydrolase_fold"/>
</dbReference>
<dbReference type="EMBL" id="BMMK01000069">
    <property type="protein sequence ID" value="GGM84205.1"/>
    <property type="molecule type" value="Genomic_DNA"/>
</dbReference>
<dbReference type="SUPFAM" id="SSF53474">
    <property type="entry name" value="alpha/beta-Hydrolases"/>
    <property type="match status" value="1"/>
</dbReference>
<name>A0A8J3FX83_9PSEU</name>
<keyword evidence="2" id="KW-0378">Hydrolase</keyword>
<reference evidence="5" key="1">
    <citation type="journal article" date="2014" name="Int. J. Syst. Evol. Microbiol.">
        <title>Complete genome sequence of Corynebacterium casei LMG S-19264T (=DSM 44701T), isolated from a smear-ripened cheese.</title>
        <authorList>
            <consortium name="US DOE Joint Genome Institute (JGI-PGF)"/>
            <person name="Walter F."/>
            <person name="Albersmeier A."/>
            <person name="Kalinowski J."/>
            <person name="Ruckert C."/>
        </authorList>
    </citation>
    <scope>NUCLEOTIDE SEQUENCE</scope>
    <source>
        <strain evidence="5">CGMCC 4.5737</strain>
    </source>
</reference>
<dbReference type="InterPro" id="IPR020802">
    <property type="entry name" value="TesA-like"/>
</dbReference>
<evidence type="ECO:0000313" key="6">
    <source>
        <dbReference type="Proteomes" id="UP000637578"/>
    </source>
</evidence>
<accession>A0A8J3FX83</accession>
<protein>
    <submittedName>
        <fullName evidence="5">Thioesterase</fullName>
    </submittedName>
</protein>
<dbReference type="GO" id="GO:0008610">
    <property type="term" value="P:lipid biosynthetic process"/>
    <property type="evidence" value="ECO:0007669"/>
    <property type="project" value="TreeGrafter"/>
</dbReference>
<dbReference type="InterPro" id="IPR001031">
    <property type="entry name" value="Thioesterase"/>
</dbReference>
<dbReference type="Proteomes" id="UP000637578">
    <property type="component" value="Unassembled WGS sequence"/>
</dbReference>
<evidence type="ECO:0000259" key="4">
    <source>
        <dbReference type="SMART" id="SM00824"/>
    </source>
</evidence>
<gene>
    <name evidence="5" type="ORF">GCM10012275_63590</name>
</gene>
<dbReference type="SMART" id="SM00824">
    <property type="entry name" value="PKS_TE"/>
    <property type="match status" value="1"/>
</dbReference>
<dbReference type="PANTHER" id="PTHR11487:SF0">
    <property type="entry name" value="S-ACYL FATTY ACID SYNTHASE THIOESTERASE, MEDIUM CHAIN"/>
    <property type="match status" value="1"/>
</dbReference>
<proteinExistence type="inferred from homology"/>
<evidence type="ECO:0000256" key="2">
    <source>
        <dbReference type="ARBA" id="ARBA00022801"/>
    </source>
</evidence>
<dbReference type="AlphaFoldDB" id="A0A8J3FX83"/>
<feature type="region of interest" description="Disordered" evidence="3">
    <location>
        <begin position="1"/>
        <end position="23"/>
    </location>
</feature>
<evidence type="ECO:0000313" key="5">
    <source>
        <dbReference type="EMBL" id="GGM84205.1"/>
    </source>
</evidence>
<dbReference type="PANTHER" id="PTHR11487">
    <property type="entry name" value="THIOESTERASE"/>
    <property type="match status" value="1"/>
</dbReference>
<organism evidence="5 6">
    <name type="scientific">Longimycelium tulufanense</name>
    <dbReference type="NCBI Taxonomy" id="907463"/>
    <lineage>
        <taxon>Bacteria</taxon>
        <taxon>Bacillati</taxon>
        <taxon>Actinomycetota</taxon>
        <taxon>Actinomycetes</taxon>
        <taxon>Pseudonocardiales</taxon>
        <taxon>Pseudonocardiaceae</taxon>
        <taxon>Longimycelium</taxon>
    </lineage>
</organism>
<comment type="similarity">
    <text evidence="1">Belongs to the thioesterase family.</text>
</comment>
<feature type="domain" description="Thioesterase TesA-like" evidence="4">
    <location>
        <begin position="60"/>
        <end position="259"/>
    </location>
</feature>
<evidence type="ECO:0000256" key="3">
    <source>
        <dbReference type="SAM" id="MobiDB-lite"/>
    </source>
</evidence>
<dbReference type="Pfam" id="PF00975">
    <property type="entry name" value="Thioesterase"/>
    <property type="match status" value="1"/>
</dbReference>
<reference evidence="5" key="2">
    <citation type="submission" date="2020-09" db="EMBL/GenBank/DDBJ databases">
        <authorList>
            <person name="Sun Q."/>
            <person name="Zhou Y."/>
        </authorList>
    </citation>
    <scope>NUCLEOTIDE SEQUENCE</scope>
    <source>
        <strain evidence="5">CGMCC 4.5737</strain>
    </source>
</reference>
<keyword evidence="6" id="KW-1185">Reference proteome</keyword>
<evidence type="ECO:0000256" key="1">
    <source>
        <dbReference type="ARBA" id="ARBA00007169"/>
    </source>
</evidence>
<sequence length="286" mass="31394">MVELACPAHKKKSRRGQDLPGTLAPSYRITGGTPVGSISADDGLWFRRYHTSGEDGLQLVCFPHAGGSASFFRPLSGALSPMVEVLAVQYPGRQDRRAERRLENISELADATFDALTSRLDRPTALFGHSMGAVLAFEVANRMEHRKGTVPVRLFASGRRAPSRYVEENVHQRDDEALVAELRNLSGTDTRLLDDEEVRHMILPVLRSDYKAVETYCCPPDRSVGCPITVLVGDADPRVARKDAEAWAEHTAAGLDLHIFSGGHFYLGTAWSEVCQVITAGLGPRR</sequence>
<dbReference type="InterPro" id="IPR012223">
    <property type="entry name" value="TEII"/>
</dbReference>